<feature type="region of interest" description="Disordered" evidence="1">
    <location>
        <begin position="342"/>
        <end position="386"/>
    </location>
</feature>
<protein>
    <submittedName>
        <fullName evidence="2">Uncharacterized protein</fullName>
    </submittedName>
</protein>
<gene>
    <name evidence="2" type="ORF">ACOF00016_LOCUS7828</name>
</gene>
<evidence type="ECO:0000313" key="2">
    <source>
        <dbReference type="EMBL" id="CAE0410317.1"/>
    </source>
</evidence>
<name>A0A7S3L3L5_9STRA</name>
<evidence type="ECO:0000256" key="1">
    <source>
        <dbReference type="SAM" id="MobiDB-lite"/>
    </source>
</evidence>
<feature type="region of interest" description="Disordered" evidence="1">
    <location>
        <begin position="1"/>
        <end position="164"/>
    </location>
</feature>
<reference evidence="2" key="1">
    <citation type="submission" date="2021-01" db="EMBL/GenBank/DDBJ databases">
        <authorList>
            <person name="Corre E."/>
            <person name="Pelletier E."/>
            <person name="Niang G."/>
            <person name="Scheremetjew M."/>
            <person name="Finn R."/>
            <person name="Kale V."/>
            <person name="Holt S."/>
            <person name="Cochrane G."/>
            <person name="Meng A."/>
            <person name="Brown T."/>
            <person name="Cohen L."/>
        </authorList>
    </citation>
    <scope>NUCLEOTIDE SEQUENCE</scope>
    <source>
        <strain evidence="2">CCMP127</strain>
    </source>
</reference>
<accession>A0A7S3L3L5</accession>
<dbReference type="AlphaFoldDB" id="A0A7S3L3L5"/>
<dbReference type="EMBL" id="HBIM01009249">
    <property type="protein sequence ID" value="CAE0410317.1"/>
    <property type="molecule type" value="Transcribed_RNA"/>
</dbReference>
<feature type="compositionally biased region" description="Basic residues" evidence="1">
    <location>
        <begin position="89"/>
        <end position="101"/>
    </location>
</feature>
<sequence>MTPISDQDIPTKHSPFHKGNKAKRGQAKGKMETEGPFSINVSQSEGLPPTEIYLLAGEDQQNESSLEAETPAHGNLSTKGGADEATTLKHPRAPKNKRHSEPKKFTFDGLTPDNSLIESRDEDDPIPLVKEFVHQKADKNGDDNRDTQTSNLGKEAAAMVETPEEIEHEGGAYWFTDCGVPKINDHTSFPTAPFDEDPDPSAVAFNLFCNRPPPTLTPHAVVATDYSPMEDQLEPIKENECQVDTKMNTEDEGDSPAVSPVQNKKTKVVPLTLSPSTAAVMNTSDVSCFQGDLEMAPSDELENRCTFEEGVVADDDDHEKFNDKLPIEENEQMKTLETEISVDGGESGESNELMDETENGVSQGDSMTSLEGNATKRSAHDSSDEEDLKGIHVLTNEDKEHQMIKVPSVVSPSGDSDEQVALQATAAVSMGDLRQQFDHMRVSDALQAVSQSFIDQPFMGTDPFLGAEFCGQHIMDWFGNNK</sequence>
<feature type="compositionally biased region" description="Basic and acidic residues" evidence="1">
    <location>
        <begin position="131"/>
        <end position="146"/>
    </location>
</feature>
<feature type="compositionally biased region" description="Basic residues" evidence="1">
    <location>
        <begin position="14"/>
        <end position="27"/>
    </location>
</feature>
<organism evidence="2">
    <name type="scientific">Amphora coffeiformis</name>
    <dbReference type="NCBI Taxonomy" id="265554"/>
    <lineage>
        <taxon>Eukaryota</taxon>
        <taxon>Sar</taxon>
        <taxon>Stramenopiles</taxon>
        <taxon>Ochrophyta</taxon>
        <taxon>Bacillariophyta</taxon>
        <taxon>Bacillariophyceae</taxon>
        <taxon>Bacillariophycidae</taxon>
        <taxon>Thalassiophysales</taxon>
        <taxon>Catenulaceae</taxon>
        <taxon>Amphora</taxon>
    </lineage>
</organism>
<feature type="compositionally biased region" description="Polar residues" evidence="1">
    <location>
        <begin position="359"/>
        <end position="376"/>
    </location>
</feature>
<proteinExistence type="predicted"/>